<dbReference type="SUPFAM" id="SSF51126">
    <property type="entry name" value="Pectin lyase-like"/>
    <property type="match status" value="1"/>
</dbReference>
<dbReference type="InterPro" id="IPR039448">
    <property type="entry name" value="Beta_helix"/>
</dbReference>
<feature type="domain" description="Right handed beta helix" evidence="3">
    <location>
        <begin position="185"/>
        <end position="329"/>
    </location>
</feature>
<evidence type="ECO:0000256" key="1">
    <source>
        <dbReference type="ARBA" id="ARBA00022737"/>
    </source>
</evidence>
<dbReference type="PANTHER" id="PTHR22990">
    <property type="entry name" value="F-BOX ONLY PROTEIN"/>
    <property type="match status" value="1"/>
</dbReference>
<accession>A0ABM7QFS7</accession>
<dbReference type="InterPro" id="IPR006626">
    <property type="entry name" value="PbH1"/>
</dbReference>
<dbReference type="Gene3D" id="2.160.20.10">
    <property type="entry name" value="Single-stranded right-handed beta-helix, Pectin lyase-like"/>
    <property type="match status" value="1"/>
</dbReference>
<feature type="signal peptide" evidence="2">
    <location>
        <begin position="1"/>
        <end position="36"/>
    </location>
</feature>
<keyword evidence="5" id="KW-1185">Reference proteome</keyword>
<feature type="chain" id="PRO_5046804605" description="Right handed beta helix domain-containing protein" evidence="2">
    <location>
        <begin position="37"/>
        <end position="363"/>
    </location>
</feature>
<keyword evidence="2" id="KW-0732">Signal</keyword>
<dbReference type="PROSITE" id="PS51318">
    <property type="entry name" value="TAT"/>
    <property type="match status" value="1"/>
</dbReference>
<dbReference type="SMART" id="SM00710">
    <property type="entry name" value="PbH1"/>
    <property type="match status" value="8"/>
</dbReference>
<evidence type="ECO:0000256" key="2">
    <source>
        <dbReference type="SAM" id="SignalP"/>
    </source>
</evidence>
<dbReference type="EMBL" id="AP024546">
    <property type="protein sequence ID" value="BCT96474.1"/>
    <property type="molecule type" value="Genomic_DNA"/>
</dbReference>
<dbReference type="PANTHER" id="PTHR22990:SF15">
    <property type="entry name" value="F-BOX ONLY PROTEIN 10"/>
    <property type="match status" value="1"/>
</dbReference>
<organism evidence="4 5">
    <name type="scientific">Lysobacter helvus</name>
    <dbReference type="NCBI Taxonomy" id="2675059"/>
    <lineage>
        <taxon>Bacteria</taxon>
        <taxon>Pseudomonadati</taxon>
        <taxon>Pseudomonadota</taxon>
        <taxon>Gammaproteobacteria</taxon>
        <taxon>Lysobacterales</taxon>
        <taxon>Lysobacteraceae</taxon>
        <taxon>Lysobacter</taxon>
    </lineage>
</organism>
<dbReference type="Proteomes" id="UP000680514">
    <property type="component" value="Chromosome"/>
</dbReference>
<dbReference type="Pfam" id="PF13229">
    <property type="entry name" value="Beta_helix"/>
    <property type="match status" value="1"/>
</dbReference>
<dbReference type="InterPro" id="IPR006311">
    <property type="entry name" value="TAT_signal"/>
</dbReference>
<evidence type="ECO:0000259" key="3">
    <source>
        <dbReference type="Pfam" id="PF13229"/>
    </source>
</evidence>
<dbReference type="InterPro" id="IPR012334">
    <property type="entry name" value="Pectin_lyas_fold"/>
</dbReference>
<dbReference type="InterPro" id="IPR051550">
    <property type="entry name" value="SCF-Subunits/Alg-Epimerases"/>
</dbReference>
<protein>
    <recommendedName>
        <fullName evidence="3">Right handed beta helix domain-containing protein</fullName>
    </recommendedName>
</protein>
<keyword evidence="1" id="KW-0677">Repeat</keyword>
<dbReference type="RefSeq" id="WP_213434249.1">
    <property type="nucleotide sequence ID" value="NZ_AP024546.1"/>
</dbReference>
<gene>
    <name evidence="4" type="ORF">LYSHEL_23450</name>
</gene>
<name>A0ABM7QFS7_9GAMM</name>
<dbReference type="InterPro" id="IPR011050">
    <property type="entry name" value="Pectin_lyase_fold/virulence"/>
</dbReference>
<evidence type="ECO:0000313" key="5">
    <source>
        <dbReference type="Proteomes" id="UP000680514"/>
    </source>
</evidence>
<proteinExistence type="predicted"/>
<reference evidence="4 5" key="1">
    <citation type="submission" date="2021-03" db="EMBL/GenBank/DDBJ databases">
        <title>Complete Genome Sequences of Two Lysobacter Strains Isolated from Sea Water (Lysobacter caseinilyticus) and Soil (Lysobacter helvus) in South Korea.</title>
        <authorList>
            <person name="Watanabe Y."/>
            <person name="Arakawa K."/>
        </authorList>
    </citation>
    <scope>NUCLEOTIDE SEQUENCE [LARGE SCALE GENOMIC DNA]</scope>
    <source>
        <strain evidence="4 5">D10</strain>
    </source>
</reference>
<evidence type="ECO:0000313" key="4">
    <source>
        <dbReference type="EMBL" id="BCT96474.1"/>
    </source>
</evidence>
<sequence length="363" mass="38071">MTPSKTSGAAVSRRACLRVAVAGVPLLVFGAGAATAAATFDVRKFGARGDGRSDDTRAFQDAIDAAHGGIVVVPAGDYMIDAQRSVRLASGTQLRMDRNARLRAIPNALPRAYVLLLQGVQDITISGGQILGERKAHLGTTGEWGHGIAIYGASNVKVRDVRISGCWGDGISIGSTKAGKGGVMRPSTDIEIANVASLGNRRQGLSIGRSRRVYVHDCEFSDTGGTPPSAGIDVEPDAGDMAKDVRIERCIFRRNRGPGIQVWKRATSVAIRDCTIEDNRNAGILAVGASDVAIERNKIRGNGKQGLVIRDKSSGVTVAGNTFARNAGGKPLVSFGANARMAPHIKIEDGVGPVRIAPDNKTD</sequence>